<comment type="caution">
    <text evidence="7">The sequence shown here is derived from an EMBL/GenBank/DDBJ whole genome shotgun (WGS) entry which is preliminary data.</text>
</comment>
<evidence type="ECO:0000256" key="5">
    <source>
        <dbReference type="SAM" id="MobiDB-lite"/>
    </source>
</evidence>
<evidence type="ECO:0000256" key="1">
    <source>
        <dbReference type="ARBA" id="ARBA00004141"/>
    </source>
</evidence>
<dbReference type="Pfam" id="PF01544">
    <property type="entry name" value="CorA"/>
    <property type="match status" value="1"/>
</dbReference>
<reference evidence="7" key="1">
    <citation type="submission" date="2019-04" db="EMBL/GenBank/DDBJ databases">
        <title>Sequencing of skin fungus with MAO and IRED activity.</title>
        <authorList>
            <person name="Marsaioli A.J."/>
            <person name="Bonatto J.M.C."/>
            <person name="Reis Junior O."/>
        </authorList>
    </citation>
    <scope>NUCLEOTIDE SEQUENCE</scope>
    <source>
        <strain evidence="7">30M1</strain>
    </source>
</reference>
<comment type="subcellular location">
    <subcellularLocation>
        <location evidence="1">Membrane</location>
        <topology evidence="1">Multi-pass membrane protein</topology>
    </subcellularLocation>
</comment>
<protein>
    <submittedName>
        <fullName evidence="7">Uncharacterized protein</fullName>
    </submittedName>
</protein>
<keyword evidence="2 6" id="KW-0812">Transmembrane</keyword>
<dbReference type="InterPro" id="IPR002523">
    <property type="entry name" value="MgTranspt_CorA/ZnTranspt_ZntB"/>
</dbReference>
<dbReference type="OrthoDB" id="341259at2759"/>
<organism evidence="7 8">
    <name type="scientific">Curvularia kusanoi</name>
    <name type="common">Cochliobolus kusanoi</name>
    <dbReference type="NCBI Taxonomy" id="90978"/>
    <lineage>
        <taxon>Eukaryota</taxon>
        <taxon>Fungi</taxon>
        <taxon>Dikarya</taxon>
        <taxon>Ascomycota</taxon>
        <taxon>Pezizomycotina</taxon>
        <taxon>Dothideomycetes</taxon>
        <taxon>Pleosporomycetidae</taxon>
        <taxon>Pleosporales</taxon>
        <taxon>Pleosporineae</taxon>
        <taxon>Pleosporaceae</taxon>
        <taxon>Curvularia</taxon>
    </lineage>
</organism>
<feature type="region of interest" description="Disordered" evidence="5">
    <location>
        <begin position="254"/>
        <end position="283"/>
    </location>
</feature>
<dbReference type="GO" id="GO:0046873">
    <property type="term" value="F:metal ion transmembrane transporter activity"/>
    <property type="evidence" value="ECO:0007669"/>
    <property type="project" value="InterPro"/>
</dbReference>
<dbReference type="GO" id="GO:0016020">
    <property type="term" value="C:membrane"/>
    <property type="evidence" value="ECO:0007669"/>
    <property type="project" value="UniProtKB-SubCell"/>
</dbReference>
<keyword evidence="3 6" id="KW-1133">Transmembrane helix</keyword>
<feature type="transmembrane region" description="Helical" evidence="6">
    <location>
        <begin position="349"/>
        <end position="371"/>
    </location>
</feature>
<proteinExistence type="predicted"/>
<dbReference type="AlphaFoldDB" id="A0A9P4T467"/>
<evidence type="ECO:0000256" key="4">
    <source>
        <dbReference type="ARBA" id="ARBA00023136"/>
    </source>
</evidence>
<dbReference type="EMBL" id="SWKU01000057">
    <property type="protein sequence ID" value="KAF2993228.1"/>
    <property type="molecule type" value="Genomic_DNA"/>
</dbReference>
<evidence type="ECO:0000256" key="6">
    <source>
        <dbReference type="SAM" id="Phobius"/>
    </source>
</evidence>
<dbReference type="SUPFAM" id="SSF144083">
    <property type="entry name" value="Magnesium transport protein CorA, transmembrane region"/>
    <property type="match status" value="1"/>
</dbReference>
<evidence type="ECO:0000256" key="3">
    <source>
        <dbReference type="ARBA" id="ARBA00022989"/>
    </source>
</evidence>
<gene>
    <name evidence="7" type="ORF">E8E13_001388</name>
</gene>
<feature type="compositionally biased region" description="Basic and acidic residues" evidence="5">
    <location>
        <begin position="264"/>
        <end position="277"/>
    </location>
</feature>
<dbReference type="PANTHER" id="PTHR47685">
    <property type="entry name" value="MAGNESIUM TRANSPORT PROTEIN CORA"/>
    <property type="match status" value="1"/>
</dbReference>
<name>A0A9P4T467_CURKU</name>
<keyword evidence="4 6" id="KW-0472">Membrane</keyword>
<sequence>MYSDEELALLGYLNVNSPIHPRRTLDHSRYPTLQGEDIQNRDRDQVVYRHTKMLRLKPRLIMVDQLWMWIIDENTVVTAFPKRWKARSEPAFDRSDILERIMIDLTSNTTKIRSAPQLGHLIMQKCSSTFFPTPIEVDQTGFLDFLKFFETAIGNVNMKESGAFNKLWEHSNKMQSLQKEVRCRKTGESRITTGLHYAALHDQELERQMQAEVSALTNITEETNLLKEIKDIVDELNSMLLIYKQQELVIGSMGNETGDDSDNEDHHLGSLRRDSARTRRHNQIRRSHARLLQAVISHKSDLETLLSEATKTHDALSMLLDLKQKQAGVLEAEYARQETIETTAQGKTLLAFAAVTIVFLPLSFIAAVFSMNAREINGYSRPIWQIMAIMSNYTDP</sequence>
<dbReference type="Proteomes" id="UP000801428">
    <property type="component" value="Unassembled WGS sequence"/>
</dbReference>
<dbReference type="InterPro" id="IPR045863">
    <property type="entry name" value="CorA_TM1_TM2"/>
</dbReference>
<evidence type="ECO:0000313" key="7">
    <source>
        <dbReference type="EMBL" id="KAF2993228.1"/>
    </source>
</evidence>
<evidence type="ECO:0000256" key="2">
    <source>
        <dbReference type="ARBA" id="ARBA00022692"/>
    </source>
</evidence>
<keyword evidence="8" id="KW-1185">Reference proteome</keyword>
<dbReference type="Gene3D" id="1.20.58.340">
    <property type="entry name" value="Magnesium transport protein CorA, transmembrane region"/>
    <property type="match status" value="1"/>
</dbReference>
<dbReference type="InterPro" id="IPR050829">
    <property type="entry name" value="CorA_MIT"/>
</dbReference>
<evidence type="ECO:0000313" key="8">
    <source>
        <dbReference type="Proteomes" id="UP000801428"/>
    </source>
</evidence>
<dbReference type="PANTHER" id="PTHR47685:SF1">
    <property type="entry name" value="MAGNESIUM TRANSPORT PROTEIN CORA"/>
    <property type="match status" value="1"/>
</dbReference>
<accession>A0A9P4T467</accession>